<dbReference type="EMBL" id="JASPKZ010000046">
    <property type="protein sequence ID" value="KAJ9600787.1"/>
    <property type="molecule type" value="Genomic_DNA"/>
</dbReference>
<gene>
    <name evidence="2" type="ORF">L9F63_001067</name>
</gene>
<protein>
    <submittedName>
        <fullName evidence="2">Uncharacterized protein</fullName>
    </submittedName>
</protein>
<feature type="transmembrane region" description="Helical" evidence="1">
    <location>
        <begin position="67"/>
        <end position="87"/>
    </location>
</feature>
<feature type="non-terminal residue" evidence="2">
    <location>
        <position position="1"/>
    </location>
</feature>
<sequence>QPHKCSTSPSDLTGTGLKIRSTDHIIFLPTGMYYAADVAHLMTTPQMDHDEELHRKSRTETFYMKNIIIYLSYHIGPIIFKAVVLRLEPRCNMITLIMCIVVKNMVSRRNIKRWFPWSGSYLYYACIIFWLAVEIFP</sequence>
<reference evidence="2" key="2">
    <citation type="submission" date="2023-05" db="EMBL/GenBank/DDBJ databases">
        <authorList>
            <person name="Fouks B."/>
        </authorList>
    </citation>
    <scope>NUCLEOTIDE SEQUENCE</scope>
    <source>
        <strain evidence="2">Stay&amp;Tobe</strain>
        <tissue evidence="2">Testes</tissue>
    </source>
</reference>
<name>A0AAD8AKK0_DIPPU</name>
<keyword evidence="1" id="KW-0812">Transmembrane</keyword>
<evidence type="ECO:0000313" key="2">
    <source>
        <dbReference type="EMBL" id="KAJ9600787.1"/>
    </source>
</evidence>
<keyword evidence="1" id="KW-1133">Transmembrane helix</keyword>
<proteinExistence type="predicted"/>
<feature type="transmembrane region" description="Helical" evidence="1">
    <location>
        <begin position="114"/>
        <end position="133"/>
    </location>
</feature>
<feature type="non-terminal residue" evidence="2">
    <location>
        <position position="137"/>
    </location>
</feature>
<evidence type="ECO:0000313" key="3">
    <source>
        <dbReference type="Proteomes" id="UP001233999"/>
    </source>
</evidence>
<organism evidence="2 3">
    <name type="scientific">Diploptera punctata</name>
    <name type="common">Pacific beetle cockroach</name>
    <dbReference type="NCBI Taxonomy" id="6984"/>
    <lineage>
        <taxon>Eukaryota</taxon>
        <taxon>Metazoa</taxon>
        <taxon>Ecdysozoa</taxon>
        <taxon>Arthropoda</taxon>
        <taxon>Hexapoda</taxon>
        <taxon>Insecta</taxon>
        <taxon>Pterygota</taxon>
        <taxon>Neoptera</taxon>
        <taxon>Polyneoptera</taxon>
        <taxon>Dictyoptera</taxon>
        <taxon>Blattodea</taxon>
        <taxon>Blaberoidea</taxon>
        <taxon>Blaberidae</taxon>
        <taxon>Diplopterinae</taxon>
        <taxon>Diploptera</taxon>
    </lineage>
</organism>
<reference evidence="2" key="1">
    <citation type="journal article" date="2023" name="IScience">
        <title>Live-bearing cockroach genome reveals convergent evolutionary mechanisms linked to viviparity in insects and beyond.</title>
        <authorList>
            <person name="Fouks B."/>
            <person name="Harrison M.C."/>
            <person name="Mikhailova A.A."/>
            <person name="Marchal E."/>
            <person name="English S."/>
            <person name="Carruthers M."/>
            <person name="Jennings E.C."/>
            <person name="Chiamaka E.L."/>
            <person name="Frigard R.A."/>
            <person name="Pippel M."/>
            <person name="Attardo G.M."/>
            <person name="Benoit J.B."/>
            <person name="Bornberg-Bauer E."/>
            <person name="Tobe S.S."/>
        </authorList>
    </citation>
    <scope>NUCLEOTIDE SEQUENCE</scope>
    <source>
        <strain evidence="2">Stay&amp;Tobe</strain>
    </source>
</reference>
<dbReference type="AlphaFoldDB" id="A0AAD8AKK0"/>
<evidence type="ECO:0000256" key="1">
    <source>
        <dbReference type="SAM" id="Phobius"/>
    </source>
</evidence>
<comment type="caution">
    <text evidence="2">The sequence shown here is derived from an EMBL/GenBank/DDBJ whole genome shotgun (WGS) entry which is preliminary data.</text>
</comment>
<keyword evidence="1" id="KW-0472">Membrane</keyword>
<accession>A0AAD8AKK0</accession>
<keyword evidence="3" id="KW-1185">Reference proteome</keyword>
<dbReference type="Proteomes" id="UP001233999">
    <property type="component" value="Unassembled WGS sequence"/>
</dbReference>